<sequence>MKYISEEDFLASADKSLIAAVIKSIKNAIIKSNHIEGDIGEGFSNYTFDNSETIVVIIYKYKLLKELKAETSFDAYIGKEVNDLVLDKINAIKARAEARGDGFTWEEKQK</sequence>
<evidence type="ECO:0000313" key="2">
    <source>
        <dbReference type="Proteomes" id="UP000229115"/>
    </source>
</evidence>
<reference evidence="1 2" key="1">
    <citation type="submission" date="2015-10" db="EMBL/GenBank/DDBJ databases">
        <title>Large-scale maps of variable infection efficiencies in aquatic Bacteriodetes phage-host model systems.</title>
        <authorList>
            <person name="Holmfeldt K."/>
            <person name="Solonenko N."/>
            <person name="Howard-Varona C."/>
            <person name="Moreno M."/>
            <person name="Malmstrom R.R."/>
            <person name="Blow M.J."/>
            <person name="Sullivan M.B."/>
        </authorList>
    </citation>
    <scope>NUCLEOTIDE SEQUENCE [LARGE SCALE GENOMIC DNA]</scope>
</reference>
<dbReference type="Proteomes" id="UP000229115">
    <property type="component" value="Segment"/>
</dbReference>
<organism evidence="1 2">
    <name type="scientific">Cellulophaga phage phi4:1_13</name>
    <dbReference type="NCBI Taxonomy" id="1747284"/>
    <lineage>
        <taxon>Viruses</taxon>
        <taxon>Duplodnaviria</taxon>
        <taxon>Heunggongvirae</taxon>
        <taxon>Uroviricota</taxon>
        <taxon>Caudoviricetes</taxon>
        <taxon>Lightbulbvirus</taxon>
        <taxon>Lightbulbvirus Cba41</taxon>
    </lineage>
</organism>
<protein>
    <submittedName>
        <fullName evidence="1">Uncharacterized protein</fullName>
    </submittedName>
</protein>
<name>A0A0S2MWB8_9CAUD</name>
<accession>A0A0S2MWB8</accession>
<gene>
    <name evidence="1" type="ORF">Phi4113_153</name>
</gene>
<evidence type="ECO:0000313" key="1">
    <source>
        <dbReference type="EMBL" id="ALO80162.1"/>
    </source>
</evidence>
<proteinExistence type="predicted"/>
<dbReference type="EMBL" id="KT962245">
    <property type="protein sequence ID" value="ALO80162.1"/>
    <property type="molecule type" value="Genomic_RNA"/>
</dbReference>